<evidence type="ECO:0000256" key="1">
    <source>
        <dbReference type="ARBA" id="ARBA00007452"/>
    </source>
</evidence>
<evidence type="ECO:0000313" key="10">
    <source>
        <dbReference type="EMBL" id="HIW11010.1"/>
    </source>
</evidence>
<reference evidence="10" key="1">
    <citation type="journal article" date="2021" name="PeerJ">
        <title>Extensive microbial diversity within the chicken gut microbiome revealed by metagenomics and culture.</title>
        <authorList>
            <person name="Gilroy R."/>
            <person name="Ravi A."/>
            <person name="Getino M."/>
            <person name="Pursley I."/>
            <person name="Horton D.L."/>
            <person name="Alikhan N.F."/>
            <person name="Baker D."/>
            <person name="Gharbi K."/>
            <person name="Hall N."/>
            <person name="Watson M."/>
            <person name="Adriaenssens E.M."/>
            <person name="Foster-Nyarko E."/>
            <person name="Jarju S."/>
            <person name="Secka A."/>
            <person name="Antonio M."/>
            <person name="Oren A."/>
            <person name="Chaudhuri R.R."/>
            <person name="La Ragione R."/>
            <person name="Hildebrand F."/>
            <person name="Pallen M.J."/>
        </authorList>
    </citation>
    <scope>NUCLEOTIDE SEQUENCE</scope>
    <source>
        <strain evidence="10">ChiBcec15-1070</strain>
    </source>
</reference>
<feature type="region of interest" description="Disordered" evidence="8">
    <location>
        <begin position="1"/>
        <end position="30"/>
    </location>
</feature>
<evidence type="ECO:0000256" key="2">
    <source>
        <dbReference type="ARBA" id="ARBA00021310"/>
    </source>
</evidence>
<feature type="domain" description="DNA replication/recombination mediator RecO N-terminal" evidence="9">
    <location>
        <begin position="35"/>
        <end position="102"/>
    </location>
</feature>
<dbReference type="HAMAP" id="MF_00201">
    <property type="entry name" value="RecO"/>
    <property type="match status" value="1"/>
</dbReference>
<dbReference type="Proteomes" id="UP000823926">
    <property type="component" value="Unassembled WGS sequence"/>
</dbReference>
<comment type="function">
    <text evidence="7">Involved in DNA repair and RecF pathway recombination.</text>
</comment>
<reference evidence="10" key="2">
    <citation type="submission" date="2021-04" db="EMBL/GenBank/DDBJ databases">
        <authorList>
            <person name="Gilroy R."/>
        </authorList>
    </citation>
    <scope>NUCLEOTIDE SEQUENCE</scope>
    <source>
        <strain evidence="10">ChiBcec15-1070</strain>
    </source>
</reference>
<comment type="similarity">
    <text evidence="1 7">Belongs to the RecO family.</text>
</comment>
<dbReference type="GO" id="GO:0043590">
    <property type="term" value="C:bacterial nucleoid"/>
    <property type="evidence" value="ECO:0007669"/>
    <property type="project" value="TreeGrafter"/>
</dbReference>
<dbReference type="PANTHER" id="PTHR33991:SF1">
    <property type="entry name" value="DNA REPAIR PROTEIN RECO"/>
    <property type="match status" value="1"/>
</dbReference>
<keyword evidence="3 7" id="KW-0227">DNA damage</keyword>
<dbReference type="InterPro" id="IPR012340">
    <property type="entry name" value="NA-bd_OB-fold"/>
</dbReference>
<evidence type="ECO:0000256" key="5">
    <source>
        <dbReference type="ARBA" id="ARBA00023204"/>
    </source>
</evidence>
<evidence type="ECO:0000256" key="6">
    <source>
        <dbReference type="ARBA" id="ARBA00033409"/>
    </source>
</evidence>
<sequence length="267" mass="30282">MAEVKTYPTGALPEVSLPTAPPRKGQKVPVPKGRYKARGVVLHTLKYGERQLIIHIFTAEYGRRSYITKLSQRNNPRGLFQPLFVLEFDAWSGRGELHHIDQPLQAVPLAELPFDIVKSTIALFLSELLYRLIQEGEPDEALYQFVERSIVALDGMGEGVANFHLWFLVHLTEYMGYAPQENYTEGSALDYRNGHYTPTPPAHTLVMLAPEAALFHRLRHCDCDALGEVGLSREQRVTMLERLTDLYGYHTDAIYGVNSLRILSEIF</sequence>
<dbReference type="Gene3D" id="2.40.50.140">
    <property type="entry name" value="Nucleic acid-binding proteins"/>
    <property type="match status" value="1"/>
</dbReference>
<dbReference type="InterPro" id="IPR003717">
    <property type="entry name" value="RecO"/>
</dbReference>
<evidence type="ECO:0000256" key="7">
    <source>
        <dbReference type="HAMAP-Rule" id="MF_00201"/>
    </source>
</evidence>
<dbReference type="SUPFAM" id="SSF50249">
    <property type="entry name" value="Nucleic acid-binding proteins"/>
    <property type="match status" value="1"/>
</dbReference>
<dbReference type="NCBIfam" id="TIGR00613">
    <property type="entry name" value="reco"/>
    <property type="match status" value="1"/>
</dbReference>
<dbReference type="InterPro" id="IPR022572">
    <property type="entry name" value="DNA_rep/recomb_RecO_N"/>
</dbReference>
<dbReference type="InterPro" id="IPR037278">
    <property type="entry name" value="ARFGAP/RecO"/>
</dbReference>
<comment type="caution">
    <text evidence="10">The sequence shown here is derived from an EMBL/GenBank/DDBJ whole genome shotgun (WGS) entry which is preliminary data.</text>
</comment>
<dbReference type="Pfam" id="PF11967">
    <property type="entry name" value="RecO_N"/>
    <property type="match status" value="1"/>
</dbReference>
<evidence type="ECO:0000256" key="4">
    <source>
        <dbReference type="ARBA" id="ARBA00023172"/>
    </source>
</evidence>
<dbReference type="Pfam" id="PF02565">
    <property type="entry name" value="RecO_C"/>
    <property type="match status" value="1"/>
</dbReference>
<protein>
    <recommendedName>
        <fullName evidence="2 7">DNA repair protein RecO</fullName>
    </recommendedName>
    <alternativeName>
        <fullName evidence="6 7">Recombination protein O</fullName>
    </alternativeName>
</protein>
<dbReference type="Gene3D" id="1.20.1440.120">
    <property type="entry name" value="Recombination protein O, C-terminal domain"/>
    <property type="match status" value="1"/>
</dbReference>
<keyword evidence="5 7" id="KW-0234">DNA repair</keyword>
<organism evidence="10 11">
    <name type="scientific">Candidatus Rikenella faecigallinarum</name>
    <dbReference type="NCBI Taxonomy" id="2838745"/>
    <lineage>
        <taxon>Bacteria</taxon>
        <taxon>Pseudomonadati</taxon>
        <taxon>Bacteroidota</taxon>
        <taxon>Bacteroidia</taxon>
        <taxon>Bacteroidales</taxon>
        <taxon>Rikenellaceae</taxon>
        <taxon>Rikenella</taxon>
    </lineage>
</organism>
<gene>
    <name evidence="7 10" type="primary">recO</name>
    <name evidence="10" type="ORF">H9888_05850</name>
</gene>
<keyword evidence="4 7" id="KW-0233">DNA recombination</keyword>
<dbReference type="GO" id="GO:0006310">
    <property type="term" value="P:DNA recombination"/>
    <property type="evidence" value="ECO:0007669"/>
    <property type="project" value="UniProtKB-UniRule"/>
</dbReference>
<accession>A0A9D1QF02</accession>
<dbReference type="SUPFAM" id="SSF57863">
    <property type="entry name" value="ArfGap/RecO-like zinc finger"/>
    <property type="match status" value="1"/>
</dbReference>
<dbReference type="InterPro" id="IPR042242">
    <property type="entry name" value="RecO_C"/>
</dbReference>
<dbReference type="PANTHER" id="PTHR33991">
    <property type="entry name" value="DNA REPAIR PROTEIN RECO"/>
    <property type="match status" value="1"/>
</dbReference>
<proteinExistence type="inferred from homology"/>
<evidence type="ECO:0000256" key="8">
    <source>
        <dbReference type="SAM" id="MobiDB-lite"/>
    </source>
</evidence>
<name>A0A9D1QF02_9BACT</name>
<dbReference type="GO" id="GO:0006302">
    <property type="term" value="P:double-strand break repair"/>
    <property type="evidence" value="ECO:0007669"/>
    <property type="project" value="TreeGrafter"/>
</dbReference>
<dbReference type="AlphaFoldDB" id="A0A9D1QF02"/>
<evidence type="ECO:0000259" key="9">
    <source>
        <dbReference type="Pfam" id="PF11967"/>
    </source>
</evidence>
<evidence type="ECO:0000313" key="11">
    <source>
        <dbReference type="Proteomes" id="UP000823926"/>
    </source>
</evidence>
<dbReference type="EMBL" id="DXHL01000028">
    <property type="protein sequence ID" value="HIW11010.1"/>
    <property type="molecule type" value="Genomic_DNA"/>
</dbReference>
<evidence type="ECO:0000256" key="3">
    <source>
        <dbReference type="ARBA" id="ARBA00022763"/>
    </source>
</evidence>